<proteinExistence type="inferred from homology"/>
<dbReference type="InterPro" id="IPR017972">
    <property type="entry name" value="Cyt_P450_CS"/>
</dbReference>
<name>A0A7R7DTV7_9ACTN</name>
<gene>
    <name evidence="3" type="ORF">Athai_51780</name>
</gene>
<dbReference type="Gene3D" id="1.10.630.10">
    <property type="entry name" value="Cytochrome P450"/>
    <property type="match status" value="1"/>
</dbReference>
<organism evidence="3 4">
    <name type="scientific">Actinocatenispora thailandica</name>
    <dbReference type="NCBI Taxonomy" id="227318"/>
    <lineage>
        <taxon>Bacteria</taxon>
        <taxon>Bacillati</taxon>
        <taxon>Actinomycetota</taxon>
        <taxon>Actinomycetes</taxon>
        <taxon>Micromonosporales</taxon>
        <taxon>Micromonosporaceae</taxon>
        <taxon>Actinocatenispora</taxon>
    </lineage>
</organism>
<keyword evidence="2" id="KW-0503">Monooxygenase</keyword>
<dbReference type="PRINTS" id="PR00359">
    <property type="entry name" value="BP450"/>
</dbReference>
<comment type="similarity">
    <text evidence="1 2">Belongs to the cytochrome P450 family.</text>
</comment>
<evidence type="ECO:0000256" key="2">
    <source>
        <dbReference type="RuleBase" id="RU000461"/>
    </source>
</evidence>
<keyword evidence="2" id="KW-0560">Oxidoreductase</keyword>
<dbReference type="Proteomes" id="UP000611640">
    <property type="component" value="Chromosome"/>
</dbReference>
<dbReference type="GO" id="GO:0020037">
    <property type="term" value="F:heme binding"/>
    <property type="evidence" value="ECO:0007669"/>
    <property type="project" value="InterPro"/>
</dbReference>
<dbReference type="PROSITE" id="PS00086">
    <property type="entry name" value="CYTOCHROME_P450"/>
    <property type="match status" value="1"/>
</dbReference>
<dbReference type="GO" id="GO:0036199">
    <property type="term" value="F:cholest-4-en-3-one 26-monooxygenase activity"/>
    <property type="evidence" value="ECO:0007669"/>
    <property type="project" value="TreeGrafter"/>
</dbReference>
<protein>
    <submittedName>
        <fullName evidence="3">Cytochrome P450</fullName>
    </submittedName>
</protein>
<evidence type="ECO:0000256" key="1">
    <source>
        <dbReference type="ARBA" id="ARBA00010617"/>
    </source>
</evidence>
<dbReference type="InterPro" id="IPR036396">
    <property type="entry name" value="Cyt_P450_sf"/>
</dbReference>
<dbReference type="PANTHER" id="PTHR46696:SF4">
    <property type="entry name" value="BIOTIN BIOSYNTHESIS CYTOCHROME P450"/>
    <property type="match status" value="1"/>
</dbReference>
<sequence>MVRGRPGERPAGTAEAGKGAVVATDEQVVYDPQTYQTGMPYEQLTRLREAAPVSWVPERSVDGAEHGPGYWAVWRHAEVKQVLKRPQLFSSELGATQIRDPATPEDLAYVQKSMLNMDPPEHSRLRRIVNRSFTPRAVERLRERIVERARLIVDEMIDGSTDHTADFAKVAADLPVWTLADVLGVPQTDRYLMFDWASRVIGFQDPEYAAISLTDATGTTPMAKAALAVRPSPGPDGTMPDPRTRGGIPDLYAYAHELAAEKRRAPGEDIMSLMLSQVDGDGLSTDEFENMFWLFAVAGNETLRNGIPGGMYALLHHPEQWRRLAADRSLLPGAADEMLRWWTPVIHFRRTATEDTELAGQRIAAGDKVVVYFASANRDPRAFDDPDTFDVTRSAADHLSFGHGPHYCLGSMLGKAQLVAMFDALLDRLAEVRAAGEPQRLRSNFQHGIKHLPIGWTLR</sequence>
<dbReference type="AlphaFoldDB" id="A0A7R7DTV7"/>
<evidence type="ECO:0000313" key="4">
    <source>
        <dbReference type="Proteomes" id="UP000611640"/>
    </source>
</evidence>
<dbReference type="GO" id="GO:0008395">
    <property type="term" value="F:steroid hydroxylase activity"/>
    <property type="evidence" value="ECO:0007669"/>
    <property type="project" value="TreeGrafter"/>
</dbReference>
<dbReference type="InterPro" id="IPR001128">
    <property type="entry name" value="Cyt_P450"/>
</dbReference>
<dbReference type="KEGG" id="atl:Athai_51780"/>
<keyword evidence="4" id="KW-1185">Reference proteome</keyword>
<dbReference type="SUPFAM" id="SSF48264">
    <property type="entry name" value="Cytochrome P450"/>
    <property type="match status" value="1"/>
</dbReference>
<dbReference type="PANTHER" id="PTHR46696">
    <property type="entry name" value="P450, PUTATIVE (EUROFUNG)-RELATED"/>
    <property type="match status" value="1"/>
</dbReference>
<dbReference type="InterPro" id="IPR002397">
    <property type="entry name" value="Cyt_P450_B"/>
</dbReference>
<keyword evidence="2" id="KW-0349">Heme</keyword>
<keyword evidence="2" id="KW-0479">Metal-binding</keyword>
<dbReference type="GO" id="GO:0005506">
    <property type="term" value="F:iron ion binding"/>
    <property type="evidence" value="ECO:0007669"/>
    <property type="project" value="InterPro"/>
</dbReference>
<dbReference type="EMBL" id="AP023355">
    <property type="protein sequence ID" value="BCJ37675.1"/>
    <property type="molecule type" value="Genomic_DNA"/>
</dbReference>
<dbReference type="Pfam" id="PF00067">
    <property type="entry name" value="p450"/>
    <property type="match status" value="1"/>
</dbReference>
<evidence type="ECO:0000313" key="3">
    <source>
        <dbReference type="EMBL" id="BCJ37675.1"/>
    </source>
</evidence>
<accession>A0A7R7DTV7</accession>
<reference evidence="3 4" key="1">
    <citation type="submission" date="2020-08" db="EMBL/GenBank/DDBJ databases">
        <title>Whole genome shotgun sequence of Actinocatenispora thailandica NBRC 105041.</title>
        <authorList>
            <person name="Komaki H."/>
            <person name="Tamura T."/>
        </authorList>
    </citation>
    <scope>NUCLEOTIDE SEQUENCE [LARGE SCALE GENOMIC DNA]</scope>
    <source>
        <strain evidence="3 4">NBRC 105041</strain>
    </source>
</reference>
<keyword evidence="2" id="KW-0408">Iron</keyword>
<dbReference type="CDD" id="cd11033">
    <property type="entry name" value="CYP142-like"/>
    <property type="match status" value="1"/>
</dbReference>
<dbReference type="GO" id="GO:0006707">
    <property type="term" value="P:cholesterol catabolic process"/>
    <property type="evidence" value="ECO:0007669"/>
    <property type="project" value="TreeGrafter"/>
</dbReference>